<dbReference type="AlphaFoldDB" id="A0A9D4JZH9"/>
<evidence type="ECO:0000256" key="1">
    <source>
        <dbReference type="SAM" id="MobiDB-lite"/>
    </source>
</evidence>
<evidence type="ECO:0000313" key="2">
    <source>
        <dbReference type="EMBL" id="KAH3825903.1"/>
    </source>
</evidence>
<evidence type="ECO:0000313" key="3">
    <source>
        <dbReference type="Proteomes" id="UP000828390"/>
    </source>
</evidence>
<reference evidence="2" key="1">
    <citation type="journal article" date="2019" name="bioRxiv">
        <title>The Genome of the Zebra Mussel, Dreissena polymorpha: A Resource for Invasive Species Research.</title>
        <authorList>
            <person name="McCartney M.A."/>
            <person name="Auch B."/>
            <person name="Kono T."/>
            <person name="Mallez S."/>
            <person name="Zhang Y."/>
            <person name="Obille A."/>
            <person name="Becker A."/>
            <person name="Abrahante J.E."/>
            <person name="Garbe J."/>
            <person name="Badalamenti J.P."/>
            <person name="Herman A."/>
            <person name="Mangelson H."/>
            <person name="Liachko I."/>
            <person name="Sullivan S."/>
            <person name="Sone E.D."/>
            <person name="Koren S."/>
            <person name="Silverstein K.A.T."/>
            <person name="Beckman K.B."/>
            <person name="Gohl D.M."/>
        </authorList>
    </citation>
    <scope>NUCLEOTIDE SEQUENCE</scope>
    <source>
        <strain evidence="2">Duluth1</strain>
        <tissue evidence="2">Whole animal</tissue>
    </source>
</reference>
<dbReference type="Proteomes" id="UP000828390">
    <property type="component" value="Unassembled WGS sequence"/>
</dbReference>
<proteinExistence type="predicted"/>
<accession>A0A9D4JZH9</accession>
<protein>
    <submittedName>
        <fullName evidence="2">Uncharacterized protein</fullName>
    </submittedName>
</protein>
<reference evidence="2" key="2">
    <citation type="submission" date="2020-11" db="EMBL/GenBank/DDBJ databases">
        <authorList>
            <person name="McCartney M.A."/>
            <person name="Auch B."/>
            <person name="Kono T."/>
            <person name="Mallez S."/>
            <person name="Becker A."/>
            <person name="Gohl D.M."/>
            <person name="Silverstein K.A.T."/>
            <person name="Koren S."/>
            <person name="Bechman K.B."/>
            <person name="Herman A."/>
            <person name="Abrahante J.E."/>
            <person name="Garbe J."/>
        </authorList>
    </citation>
    <scope>NUCLEOTIDE SEQUENCE</scope>
    <source>
        <strain evidence="2">Duluth1</strain>
        <tissue evidence="2">Whole animal</tissue>
    </source>
</reference>
<feature type="compositionally biased region" description="Polar residues" evidence="1">
    <location>
        <begin position="1"/>
        <end position="16"/>
    </location>
</feature>
<keyword evidence="3" id="KW-1185">Reference proteome</keyword>
<name>A0A9D4JZH9_DREPO</name>
<organism evidence="2 3">
    <name type="scientific">Dreissena polymorpha</name>
    <name type="common">Zebra mussel</name>
    <name type="synonym">Mytilus polymorpha</name>
    <dbReference type="NCBI Taxonomy" id="45954"/>
    <lineage>
        <taxon>Eukaryota</taxon>
        <taxon>Metazoa</taxon>
        <taxon>Spiralia</taxon>
        <taxon>Lophotrochozoa</taxon>
        <taxon>Mollusca</taxon>
        <taxon>Bivalvia</taxon>
        <taxon>Autobranchia</taxon>
        <taxon>Heteroconchia</taxon>
        <taxon>Euheterodonta</taxon>
        <taxon>Imparidentia</taxon>
        <taxon>Neoheterodontei</taxon>
        <taxon>Myida</taxon>
        <taxon>Dreissenoidea</taxon>
        <taxon>Dreissenidae</taxon>
        <taxon>Dreissena</taxon>
    </lineage>
</organism>
<sequence length="122" mass="14413">MSVVKSENTATRNASRNRLVRETQRKLKEPVTKFLKACVQLSFIEKHLIDLSRGFEAAKRDGNQCFLYNMRINMWTLECVLSILSEYVFMRVEDIIMLRHDVRILMRHKIVESDEEYEGEGD</sequence>
<comment type="caution">
    <text evidence="2">The sequence shown here is derived from an EMBL/GenBank/DDBJ whole genome shotgun (WGS) entry which is preliminary data.</text>
</comment>
<dbReference type="EMBL" id="JAIWYP010000005">
    <property type="protein sequence ID" value="KAH3825903.1"/>
    <property type="molecule type" value="Genomic_DNA"/>
</dbReference>
<feature type="region of interest" description="Disordered" evidence="1">
    <location>
        <begin position="1"/>
        <end position="21"/>
    </location>
</feature>
<gene>
    <name evidence="2" type="ORF">DPMN_127788</name>
</gene>